<protein>
    <submittedName>
        <fullName evidence="3">Uncharacterized protein</fullName>
    </submittedName>
</protein>
<dbReference type="AlphaFoldDB" id="A5KPS4"/>
<keyword evidence="2" id="KW-0472">Membrane</keyword>
<dbReference type="EMBL" id="AAVP02000013">
    <property type="protein sequence ID" value="EDK23578.1"/>
    <property type="molecule type" value="Genomic_DNA"/>
</dbReference>
<feature type="region of interest" description="Disordered" evidence="1">
    <location>
        <begin position="129"/>
        <end position="217"/>
    </location>
</feature>
<evidence type="ECO:0000313" key="3">
    <source>
        <dbReference type="EMBL" id="EDK23578.1"/>
    </source>
</evidence>
<keyword evidence="2" id="KW-0812">Transmembrane</keyword>
<evidence type="ECO:0000256" key="1">
    <source>
        <dbReference type="SAM" id="MobiDB-lite"/>
    </source>
</evidence>
<accession>A5KPS4</accession>
<sequence length="261" mass="28426">MNPGEQEGMLMQSEQIINILHIGFIICLVLTILFAALSVFFFFQFKIRDVFNAITGRAQRKSVQQMEEENAKTGKLRQDYYSAPTSSDLYTTPSGRIPPVMSAQQAAGGQADGAAYTEQVYHSADPEGREHTMQLHTAQQAASDNGGSEATTLLNGGSEETTLLNSGSEETTLLNSGSEETTLLNSGSEETTLLNSGSEETTLLNSRNGGTTAQRNAGFGETTLLTPEMEASFVQAKTNEKPEWNFVIKKEIMEIHTNEII</sequence>
<dbReference type="PaxDb" id="411460-RUMTOR_02259"/>
<reference evidence="3 4" key="1">
    <citation type="submission" date="2007-03" db="EMBL/GenBank/DDBJ databases">
        <authorList>
            <person name="Fulton L."/>
            <person name="Clifton S."/>
            <person name="Fulton B."/>
            <person name="Xu J."/>
            <person name="Minx P."/>
            <person name="Pepin K.H."/>
            <person name="Johnson M."/>
            <person name="Thiruvilangam P."/>
            <person name="Bhonagiri V."/>
            <person name="Nash W.E."/>
            <person name="Mardis E.R."/>
            <person name="Wilson R.K."/>
        </authorList>
    </citation>
    <scope>NUCLEOTIDE SEQUENCE [LARGE SCALE GENOMIC DNA]</scope>
    <source>
        <strain evidence="3 4">ATCC 27756</strain>
    </source>
</reference>
<keyword evidence="2" id="KW-1133">Transmembrane helix</keyword>
<organism evidence="3 4">
    <name type="scientific">[Ruminococcus] torques ATCC 27756</name>
    <dbReference type="NCBI Taxonomy" id="411460"/>
    <lineage>
        <taxon>Bacteria</taxon>
        <taxon>Bacillati</taxon>
        <taxon>Bacillota</taxon>
        <taxon>Clostridia</taxon>
        <taxon>Lachnospirales</taxon>
        <taxon>Lachnospiraceae</taxon>
        <taxon>Mediterraneibacter</taxon>
    </lineage>
</organism>
<dbReference type="Proteomes" id="UP000003577">
    <property type="component" value="Unassembled WGS sequence"/>
</dbReference>
<feature type="transmembrane region" description="Helical" evidence="2">
    <location>
        <begin position="20"/>
        <end position="43"/>
    </location>
</feature>
<name>A5KPS4_9FIRM</name>
<evidence type="ECO:0000313" key="4">
    <source>
        <dbReference type="Proteomes" id="UP000003577"/>
    </source>
</evidence>
<evidence type="ECO:0000256" key="2">
    <source>
        <dbReference type="SAM" id="Phobius"/>
    </source>
</evidence>
<reference evidence="3 4" key="2">
    <citation type="submission" date="2007-04" db="EMBL/GenBank/DDBJ databases">
        <title>Draft genome sequence of Ruminococcus torques (ATCC 27756).</title>
        <authorList>
            <person name="Sudarsanam P."/>
            <person name="Ley R."/>
            <person name="Guruge J."/>
            <person name="Turnbaugh P.J."/>
            <person name="Mahowald M."/>
            <person name="Liep D."/>
            <person name="Gordon J."/>
        </authorList>
    </citation>
    <scope>NUCLEOTIDE SEQUENCE [LARGE SCALE GENOMIC DNA]</scope>
    <source>
        <strain evidence="3 4">ATCC 27756</strain>
    </source>
</reference>
<comment type="caution">
    <text evidence="3">The sequence shown here is derived from an EMBL/GenBank/DDBJ whole genome shotgun (WGS) entry which is preliminary data.</text>
</comment>
<feature type="compositionally biased region" description="Polar residues" evidence="1">
    <location>
        <begin position="134"/>
        <end position="215"/>
    </location>
</feature>
<gene>
    <name evidence="3" type="ORF">RUMTOR_02259</name>
</gene>
<proteinExistence type="predicted"/>
<dbReference type="HOGENOM" id="CLU_1150710_0_0_9"/>